<sequence>MSSRSYDCVSGFFLQDASDADSVIIGAIPVRFGLLDDSNDRWFKLWQKVRTMNEKADDQTSYKVFILGRHGEAFHNVGEAKYGTQAWDDYWSKLNGDGEIIWGPDPMLTALGEEQARMVNQEWKNESTFGLSVPISRYCSPLTRATKTCLLTFDGLPTSANHPVVIVENCREEYGVHSCDKRNSRTWISNHLPAFVFEQDFTEDDQIWTATERETHAHAAIRVKSVLDWIFNTDDNDFISITTHGGVINGLLTAVGRKHYALPTGGVLPIIIKSILK</sequence>
<dbReference type="SUPFAM" id="SSF53254">
    <property type="entry name" value="Phosphoglycerate mutase-like"/>
    <property type="match status" value="1"/>
</dbReference>
<dbReference type="Gene3D" id="3.40.50.1240">
    <property type="entry name" value="Phosphoglycerate mutase-like"/>
    <property type="match status" value="1"/>
</dbReference>
<evidence type="ECO:0000313" key="1">
    <source>
        <dbReference type="EMBL" id="KAJ4488472.1"/>
    </source>
</evidence>
<dbReference type="CDD" id="cd07067">
    <property type="entry name" value="HP_PGM_like"/>
    <property type="match status" value="1"/>
</dbReference>
<dbReference type="InterPro" id="IPR013078">
    <property type="entry name" value="His_Pase_superF_clade-1"/>
</dbReference>
<dbReference type="Pfam" id="PF00300">
    <property type="entry name" value="His_Phos_1"/>
    <property type="match status" value="1"/>
</dbReference>
<comment type="caution">
    <text evidence="1">The sequence shown here is derived from an EMBL/GenBank/DDBJ whole genome shotgun (WGS) entry which is preliminary data.</text>
</comment>
<protein>
    <submittedName>
        <fullName evidence="1">Histidine phosphatase superfamily</fullName>
    </submittedName>
</protein>
<dbReference type="InterPro" id="IPR050275">
    <property type="entry name" value="PGM_Phosphatase"/>
</dbReference>
<proteinExistence type="predicted"/>
<dbReference type="Proteomes" id="UP001150266">
    <property type="component" value="Unassembled WGS sequence"/>
</dbReference>
<dbReference type="GO" id="GO:0005737">
    <property type="term" value="C:cytoplasm"/>
    <property type="evidence" value="ECO:0007669"/>
    <property type="project" value="TreeGrafter"/>
</dbReference>
<name>A0A9W9ASL5_9AGAR</name>
<keyword evidence="2" id="KW-1185">Reference proteome</keyword>
<dbReference type="GO" id="GO:0016791">
    <property type="term" value="F:phosphatase activity"/>
    <property type="evidence" value="ECO:0007669"/>
    <property type="project" value="TreeGrafter"/>
</dbReference>
<dbReference type="InterPro" id="IPR029033">
    <property type="entry name" value="His_PPase_superfam"/>
</dbReference>
<accession>A0A9W9ASL5</accession>
<dbReference type="EMBL" id="JAOTPV010000002">
    <property type="protein sequence ID" value="KAJ4488472.1"/>
    <property type="molecule type" value="Genomic_DNA"/>
</dbReference>
<dbReference type="OrthoDB" id="496981at2759"/>
<dbReference type="AlphaFoldDB" id="A0A9W9ASL5"/>
<evidence type="ECO:0000313" key="2">
    <source>
        <dbReference type="Proteomes" id="UP001150266"/>
    </source>
</evidence>
<reference evidence="1" key="1">
    <citation type="submission" date="2022-08" db="EMBL/GenBank/DDBJ databases">
        <title>A Global Phylogenomic Analysis of the Shiitake Genus Lentinula.</title>
        <authorList>
            <consortium name="DOE Joint Genome Institute"/>
            <person name="Sierra-Patev S."/>
            <person name="Min B."/>
            <person name="Naranjo-Ortiz M."/>
            <person name="Looney B."/>
            <person name="Konkel Z."/>
            <person name="Slot J.C."/>
            <person name="Sakamoto Y."/>
            <person name="Steenwyk J.L."/>
            <person name="Rokas A."/>
            <person name="Carro J."/>
            <person name="Camarero S."/>
            <person name="Ferreira P."/>
            <person name="Molpeceres G."/>
            <person name="Ruiz-Duenas F.J."/>
            <person name="Serrano A."/>
            <person name="Henrissat B."/>
            <person name="Drula E."/>
            <person name="Hughes K.W."/>
            <person name="Mata J.L."/>
            <person name="Ishikawa N.K."/>
            <person name="Vargas-Isla R."/>
            <person name="Ushijima S."/>
            <person name="Smith C.A."/>
            <person name="Ahrendt S."/>
            <person name="Andreopoulos W."/>
            <person name="He G."/>
            <person name="Labutti K."/>
            <person name="Lipzen A."/>
            <person name="Ng V."/>
            <person name="Riley R."/>
            <person name="Sandor L."/>
            <person name="Barry K."/>
            <person name="Martinez A.T."/>
            <person name="Xiao Y."/>
            <person name="Gibbons J.G."/>
            <person name="Terashima K."/>
            <person name="Grigoriev I.V."/>
            <person name="Hibbett D.S."/>
        </authorList>
    </citation>
    <scope>NUCLEOTIDE SEQUENCE</scope>
    <source>
        <strain evidence="1">JLM2183</strain>
    </source>
</reference>
<dbReference type="SMART" id="SM00855">
    <property type="entry name" value="PGAM"/>
    <property type="match status" value="1"/>
</dbReference>
<organism evidence="1 2">
    <name type="scientific">Lentinula aciculospora</name>
    <dbReference type="NCBI Taxonomy" id="153920"/>
    <lineage>
        <taxon>Eukaryota</taxon>
        <taxon>Fungi</taxon>
        <taxon>Dikarya</taxon>
        <taxon>Basidiomycota</taxon>
        <taxon>Agaricomycotina</taxon>
        <taxon>Agaricomycetes</taxon>
        <taxon>Agaricomycetidae</taxon>
        <taxon>Agaricales</taxon>
        <taxon>Marasmiineae</taxon>
        <taxon>Omphalotaceae</taxon>
        <taxon>Lentinula</taxon>
    </lineage>
</organism>
<dbReference type="PANTHER" id="PTHR48100:SF1">
    <property type="entry name" value="HISTIDINE PHOSPHATASE FAMILY PROTEIN-RELATED"/>
    <property type="match status" value="1"/>
</dbReference>
<dbReference type="PANTHER" id="PTHR48100">
    <property type="entry name" value="BROAD-SPECIFICITY PHOSPHATASE YOR283W-RELATED"/>
    <property type="match status" value="1"/>
</dbReference>
<gene>
    <name evidence="1" type="ORF">J3R30DRAFT_3436004</name>
</gene>